<reference evidence="1 2" key="1">
    <citation type="journal article" date="2019" name="Int. J. Syst. Evol. Microbiol.">
        <title>Capsulimonas corticalis gen. nov., sp. nov., an aerobic capsulated bacterium, of a novel bacterial order, Capsulimonadales ord. nov., of the class Armatimonadia of the phylum Armatimonadetes.</title>
        <authorList>
            <person name="Li J."/>
            <person name="Kudo C."/>
            <person name="Tonouchi A."/>
        </authorList>
    </citation>
    <scope>NUCLEOTIDE SEQUENCE [LARGE SCALE GENOMIC DNA]</scope>
    <source>
        <strain evidence="1 2">AX-7</strain>
    </source>
</reference>
<dbReference type="RefSeq" id="WP_119319754.1">
    <property type="nucleotide sequence ID" value="NZ_AP025739.1"/>
</dbReference>
<organism evidence="1 2">
    <name type="scientific">Capsulimonas corticalis</name>
    <dbReference type="NCBI Taxonomy" id="2219043"/>
    <lineage>
        <taxon>Bacteria</taxon>
        <taxon>Bacillati</taxon>
        <taxon>Armatimonadota</taxon>
        <taxon>Armatimonadia</taxon>
        <taxon>Capsulimonadales</taxon>
        <taxon>Capsulimonadaceae</taxon>
        <taxon>Capsulimonas</taxon>
    </lineage>
</organism>
<evidence type="ECO:0000313" key="2">
    <source>
        <dbReference type="Proteomes" id="UP000287394"/>
    </source>
</evidence>
<sequence length="193" mass="21039">MAAAKLTIGYVLALPVAESVFMGGAMVTDAYGLPLEFRYTEPVRATKLQRVLYGDVLEKYIQADVIAGNLVSRLEQKPELILVFDANLLSSMDGSKQKIAWISPGRGTPLKEYGALQDGPDGEFSLQLTESGAPMRIRYQVTGAVASDVTRKSEIARILTDCGRTMDLLEPQTRVETAVKMLWEEAPETPTAG</sequence>
<gene>
    <name evidence="1" type="ORF">CCAX7_64350</name>
</gene>
<dbReference type="KEGG" id="ccot:CCAX7_64350"/>
<dbReference type="AlphaFoldDB" id="A0A402CQQ1"/>
<accession>A0A402CQQ1</accession>
<protein>
    <submittedName>
        <fullName evidence="1">Uncharacterized protein</fullName>
    </submittedName>
</protein>
<keyword evidence="2" id="KW-1185">Reference proteome</keyword>
<dbReference type="OrthoDB" id="4773at2"/>
<dbReference type="Proteomes" id="UP000287394">
    <property type="component" value="Chromosome"/>
</dbReference>
<dbReference type="EMBL" id="AP025739">
    <property type="protein sequence ID" value="BDI34384.1"/>
    <property type="molecule type" value="Genomic_DNA"/>
</dbReference>
<evidence type="ECO:0000313" key="1">
    <source>
        <dbReference type="EMBL" id="BDI34384.1"/>
    </source>
</evidence>
<name>A0A402CQQ1_9BACT</name>
<proteinExistence type="predicted"/>